<comment type="caution">
    <text evidence="1">The sequence shown here is derived from an EMBL/GenBank/DDBJ whole genome shotgun (WGS) entry which is preliminary data.</text>
</comment>
<keyword evidence="2" id="KW-1185">Reference proteome</keyword>
<protein>
    <submittedName>
        <fullName evidence="1">Uncharacterized protein</fullName>
    </submittedName>
</protein>
<accession>A0A2J7ZYQ8</accession>
<organism evidence="1 2">
    <name type="scientific">Tetrabaena socialis</name>
    <dbReference type="NCBI Taxonomy" id="47790"/>
    <lineage>
        <taxon>Eukaryota</taxon>
        <taxon>Viridiplantae</taxon>
        <taxon>Chlorophyta</taxon>
        <taxon>core chlorophytes</taxon>
        <taxon>Chlorophyceae</taxon>
        <taxon>CS clade</taxon>
        <taxon>Chlamydomonadales</taxon>
        <taxon>Tetrabaenaceae</taxon>
        <taxon>Tetrabaena</taxon>
    </lineage>
</organism>
<reference evidence="1 2" key="1">
    <citation type="journal article" date="2017" name="Mol. Biol. Evol.">
        <title>The 4-celled Tetrabaena socialis nuclear genome reveals the essential components for genetic control of cell number at the origin of multicellularity in the volvocine lineage.</title>
        <authorList>
            <person name="Featherston J."/>
            <person name="Arakaki Y."/>
            <person name="Hanschen E.R."/>
            <person name="Ferris P.J."/>
            <person name="Michod R.E."/>
            <person name="Olson B.J.S.C."/>
            <person name="Nozaki H."/>
            <person name="Durand P.M."/>
        </authorList>
    </citation>
    <scope>NUCLEOTIDE SEQUENCE [LARGE SCALE GENOMIC DNA]</scope>
    <source>
        <strain evidence="1 2">NIES-571</strain>
    </source>
</reference>
<dbReference type="AlphaFoldDB" id="A0A2J7ZYQ8"/>
<dbReference type="Proteomes" id="UP000236333">
    <property type="component" value="Unassembled WGS sequence"/>
</dbReference>
<dbReference type="EMBL" id="PGGS01000308">
    <property type="protein sequence ID" value="PNH05400.1"/>
    <property type="molecule type" value="Genomic_DNA"/>
</dbReference>
<gene>
    <name evidence="1" type="ORF">TSOC_008335</name>
</gene>
<name>A0A2J7ZYQ8_9CHLO</name>
<evidence type="ECO:0000313" key="2">
    <source>
        <dbReference type="Proteomes" id="UP000236333"/>
    </source>
</evidence>
<proteinExistence type="predicted"/>
<evidence type="ECO:0000313" key="1">
    <source>
        <dbReference type="EMBL" id="PNH05400.1"/>
    </source>
</evidence>
<sequence length="80" mass="8082">MKVGEGGRTAISKVATAVAHFGCIWAPRVTGRGSCTAAHLLLPWLHPLGRGQRGGGTAAGVWAVRGGLILLPGMPAVTLA</sequence>